<sequence length="43" mass="4991">MLPGNNEKAGQDKYRDVVHNQTDYDITDASPRLDHIQREHGKK</sequence>
<evidence type="ECO:0000256" key="1">
    <source>
        <dbReference type="SAM" id="MobiDB-lite"/>
    </source>
</evidence>
<comment type="caution">
    <text evidence="2">The sequence shown here is derived from an EMBL/GenBank/DDBJ whole genome shotgun (WGS) entry which is preliminary data.</text>
</comment>
<protein>
    <submittedName>
        <fullName evidence="2">Uncharacterized protein</fullName>
    </submittedName>
</protein>
<reference evidence="2" key="1">
    <citation type="submission" date="2019-08" db="EMBL/GenBank/DDBJ databases">
        <authorList>
            <person name="Kucharzyk K."/>
            <person name="Murdoch R.W."/>
            <person name="Higgins S."/>
            <person name="Loffler F."/>
        </authorList>
    </citation>
    <scope>NUCLEOTIDE SEQUENCE</scope>
</reference>
<proteinExistence type="predicted"/>
<feature type="compositionally biased region" description="Basic and acidic residues" evidence="1">
    <location>
        <begin position="9"/>
        <end position="18"/>
    </location>
</feature>
<gene>
    <name evidence="2" type="ORF">SDC9_156421</name>
</gene>
<accession>A0A645F9J3</accession>
<dbReference type="AlphaFoldDB" id="A0A645F9J3"/>
<dbReference type="EMBL" id="VSSQ01055221">
    <property type="protein sequence ID" value="MPN09133.1"/>
    <property type="molecule type" value="Genomic_DNA"/>
</dbReference>
<organism evidence="2">
    <name type="scientific">bioreactor metagenome</name>
    <dbReference type="NCBI Taxonomy" id="1076179"/>
    <lineage>
        <taxon>unclassified sequences</taxon>
        <taxon>metagenomes</taxon>
        <taxon>ecological metagenomes</taxon>
    </lineage>
</organism>
<name>A0A645F9J3_9ZZZZ</name>
<feature type="compositionally biased region" description="Basic and acidic residues" evidence="1">
    <location>
        <begin position="31"/>
        <end position="43"/>
    </location>
</feature>
<evidence type="ECO:0000313" key="2">
    <source>
        <dbReference type="EMBL" id="MPN09133.1"/>
    </source>
</evidence>
<feature type="region of interest" description="Disordered" evidence="1">
    <location>
        <begin position="1"/>
        <end position="43"/>
    </location>
</feature>